<organism evidence="2 3">
    <name type="scientific">Portunus trituberculatus</name>
    <name type="common">Swimming crab</name>
    <name type="synonym">Neptunus trituberculatus</name>
    <dbReference type="NCBI Taxonomy" id="210409"/>
    <lineage>
        <taxon>Eukaryota</taxon>
        <taxon>Metazoa</taxon>
        <taxon>Ecdysozoa</taxon>
        <taxon>Arthropoda</taxon>
        <taxon>Crustacea</taxon>
        <taxon>Multicrustacea</taxon>
        <taxon>Malacostraca</taxon>
        <taxon>Eumalacostraca</taxon>
        <taxon>Eucarida</taxon>
        <taxon>Decapoda</taxon>
        <taxon>Pleocyemata</taxon>
        <taxon>Brachyura</taxon>
        <taxon>Eubrachyura</taxon>
        <taxon>Portunoidea</taxon>
        <taxon>Portunidae</taxon>
        <taxon>Portuninae</taxon>
        <taxon>Portunus</taxon>
    </lineage>
</organism>
<feature type="compositionally biased region" description="Polar residues" evidence="1">
    <location>
        <begin position="102"/>
        <end position="124"/>
    </location>
</feature>
<reference evidence="2 3" key="1">
    <citation type="submission" date="2019-05" db="EMBL/GenBank/DDBJ databases">
        <title>Another draft genome of Portunus trituberculatus and its Hox gene families provides insights of decapod evolution.</title>
        <authorList>
            <person name="Jeong J.-H."/>
            <person name="Song I."/>
            <person name="Kim S."/>
            <person name="Choi T."/>
            <person name="Kim D."/>
            <person name="Ryu S."/>
            <person name="Kim W."/>
        </authorList>
    </citation>
    <scope>NUCLEOTIDE SEQUENCE [LARGE SCALE GENOMIC DNA]</scope>
    <source>
        <tissue evidence="2">Muscle</tissue>
    </source>
</reference>
<accession>A0A5B7HGV8</accession>
<evidence type="ECO:0000313" key="3">
    <source>
        <dbReference type="Proteomes" id="UP000324222"/>
    </source>
</evidence>
<dbReference type="AlphaFoldDB" id="A0A5B7HGV8"/>
<keyword evidence="3" id="KW-1185">Reference proteome</keyword>
<dbReference type="EMBL" id="VSRR010034079">
    <property type="protein sequence ID" value="MPC72071.1"/>
    <property type="molecule type" value="Genomic_DNA"/>
</dbReference>
<evidence type="ECO:0000256" key="1">
    <source>
        <dbReference type="SAM" id="MobiDB-lite"/>
    </source>
</evidence>
<sequence>MEQPLRVSYPEVPRVYLLNLYGGMECNSHLIATSLPGTVSPRCTESQVAWEGPLLHEGYDTMLLTALHQTSEEDSFTQFPEDSPLNQTRKVLAGIDGHQCRAASQGTRATKTSSQGSGEVSRTVNDVPVRIVDAPSPKSQGNFESNQTGAGTSPVEANSFH</sequence>
<name>A0A5B7HGV8_PORTR</name>
<comment type="caution">
    <text evidence="2">The sequence shown here is derived from an EMBL/GenBank/DDBJ whole genome shotgun (WGS) entry which is preliminary data.</text>
</comment>
<gene>
    <name evidence="2" type="ORF">E2C01_066364</name>
</gene>
<evidence type="ECO:0000313" key="2">
    <source>
        <dbReference type="EMBL" id="MPC72071.1"/>
    </source>
</evidence>
<dbReference type="Proteomes" id="UP000324222">
    <property type="component" value="Unassembled WGS sequence"/>
</dbReference>
<feature type="compositionally biased region" description="Polar residues" evidence="1">
    <location>
        <begin position="137"/>
        <end position="151"/>
    </location>
</feature>
<protein>
    <submittedName>
        <fullName evidence="2">Uncharacterized protein</fullName>
    </submittedName>
</protein>
<feature type="region of interest" description="Disordered" evidence="1">
    <location>
        <begin position="100"/>
        <end position="161"/>
    </location>
</feature>
<proteinExistence type="predicted"/>